<keyword evidence="4" id="KW-1185">Reference proteome</keyword>
<reference evidence="3 4" key="1">
    <citation type="journal article" date="2016" name="Gut Pathog.">
        <title>Whole genome sequencing of "Faecalibaculum rodentium" ALO17, isolated from C57BL/6J laboratory mouse feces.</title>
        <authorList>
            <person name="Lim S."/>
            <person name="Chang D.H."/>
            <person name="Ahn S."/>
            <person name="Kim B.C."/>
        </authorList>
    </citation>
    <scope>NUCLEOTIDE SEQUENCE [LARGE SCALE GENOMIC DNA]</scope>
    <source>
        <strain evidence="3 4">Alo17</strain>
    </source>
</reference>
<dbReference type="Proteomes" id="UP000069771">
    <property type="component" value="Chromosome"/>
</dbReference>
<keyword evidence="1" id="KW-0808">Transferase</keyword>
<protein>
    <recommendedName>
        <fullName evidence="2">Glycosyl transferase family 51 domain-containing protein</fullName>
    </recommendedName>
</protein>
<dbReference type="InterPro" id="IPR001264">
    <property type="entry name" value="Glyco_trans_51"/>
</dbReference>
<dbReference type="InterPro" id="IPR023346">
    <property type="entry name" value="Lysozyme-like_dom_sf"/>
</dbReference>
<organism evidence="3 4">
    <name type="scientific">Faecalibaculum rodentium</name>
    <dbReference type="NCBI Taxonomy" id="1702221"/>
    <lineage>
        <taxon>Bacteria</taxon>
        <taxon>Bacillati</taxon>
        <taxon>Bacillota</taxon>
        <taxon>Erysipelotrichia</taxon>
        <taxon>Erysipelotrichales</taxon>
        <taxon>Erysipelotrichaceae</taxon>
        <taxon>Faecalibaculum</taxon>
    </lineage>
</organism>
<dbReference type="PANTHER" id="PTHR32282:SF33">
    <property type="entry name" value="PEPTIDOGLYCAN GLYCOSYLTRANSFERASE"/>
    <property type="match status" value="1"/>
</dbReference>
<dbReference type="PATRIC" id="fig|1702221.3.peg.1008"/>
<dbReference type="EMBL" id="CP011391">
    <property type="protein sequence ID" value="AMK54179.1"/>
    <property type="molecule type" value="Genomic_DNA"/>
</dbReference>
<gene>
    <name evidence="3" type="ORF">AALO17_10450</name>
</gene>
<sequence length="238" mass="26515">MKRFLRNCLLILLLLVTCAGGYIVWQGYEKAQEITAEVSLEQAAQRTMAAADYTPPDQIPETLKEATVAIEDRRFYEHQGLDIIGLLRAAASQFLPDMVRSGGSTIGQQTVKNLYGLFEPTLEIKVAEVFLASQLNDLYSKDEILTLYMNIINYGDGHIGITNAARGYFGVEPAGLSQSQCVILAGIPNSPANLQLSNHYEAARNREQLILQAMVREEYISREQADAIWNEPVFLQQS</sequence>
<proteinExistence type="predicted"/>
<dbReference type="OrthoDB" id="9766909at2"/>
<evidence type="ECO:0000259" key="2">
    <source>
        <dbReference type="Pfam" id="PF00912"/>
    </source>
</evidence>
<dbReference type="InterPro" id="IPR036950">
    <property type="entry name" value="PBP_transglycosylase"/>
</dbReference>
<dbReference type="GeneID" id="78477818"/>
<dbReference type="SUPFAM" id="SSF53955">
    <property type="entry name" value="Lysozyme-like"/>
    <property type="match status" value="1"/>
</dbReference>
<dbReference type="Pfam" id="PF00912">
    <property type="entry name" value="Transgly"/>
    <property type="match status" value="1"/>
</dbReference>
<evidence type="ECO:0000313" key="3">
    <source>
        <dbReference type="EMBL" id="AMK54179.1"/>
    </source>
</evidence>
<dbReference type="InterPro" id="IPR050396">
    <property type="entry name" value="Glycosyltr_51/Transpeptidase"/>
</dbReference>
<name>A0A140DU52_9FIRM</name>
<dbReference type="KEGG" id="fro:AALO17_10450"/>
<dbReference type="PANTHER" id="PTHR32282">
    <property type="entry name" value="BINDING PROTEIN TRANSPEPTIDASE, PUTATIVE-RELATED"/>
    <property type="match status" value="1"/>
</dbReference>
<evidence type="ECO:0000256" key="1">
    <source>
        <dbReference type="ARBA" id="ARBA00022679"/>
    </source>
</evidence>
<accession>A0A140DU52</accession>
<evidence type="ECO:0000313" key="4">
    <source>
        <dbReference type="Proteomes" id="UP000069771"/>
    </source>
</evidence>
<dbReference type="Gene3D" id="1.10.3810.10">
    <property type="entry name" value="Biosynthetic peptidoglycan transglycosylase-like"/>
    <property type="match status" value="1"/>
</dbReference>
<dbReference type="GO" id="GO:0008955">
    <property type="term" value="F:peptidoglycan glycosyltransferase activity"/>
    <property type="evidence" value="ECO:0007669"/>
    <property type="project" value="TreeGrafter"/>
</dbReference>
<dbReference type="RefSeq" id="WP_067556203.1">
    <property type="nucleotide sequence ID" value="NZ_CAJTBG010000013.1"/>
</dbReference>
<dbReference type="STRING" id="1702221.AALO17_10450"/>
<dbReference type="AlphaFoldDB" id="A0A140DU52"/>
<feature type="domain" description="Glycosyl transferase family 51" evidence="2">
    <location>
        <begin position="49"/>
        <end position="214"/>
    </location>
</feature>